<evidence type="ECO:0000313" key="2">
    <source>
        <dbReference type="EMBL" id="TRX20745.1"/>
    </source>
</evidence>
<feature type="signal peptide" evidence="1">
    <location>
        <begin position="1"/>
        <end position="21"/>
    </location>
</feature>
<organism evidence="2 3">
    <name type="scientific">Flavobacterium franklandianum</name>
    <dbReference type="NCBI Taxonomy" id="2594430"/>
    <lineage>
        <taxon>Bacteria</taxon>
        <taxon>Pseudomonadati</taxon>
        <taxon>Bacteroidota</taxon>
        <taxon>Flavobacteriia</taxon>
        <taxon>Flavobacteriales</taxon>
        <taxon>Flavobacteriaceae</taxon>
        <taxon>Flavobacterium</taxon>
    </lineage>
</organism>
<sequence>MNKFFRIYVLTLLFLSCSSDLDFDQANDLKLEPIFVANLAAFDIQANQFVIGGVEQPLVGDVVNFKVFNDVDFTNNLSRTDLYFEFNNTINRGFSINLHLLDANNVKLHTIPFTVPAYTPGQSPVTKTEIFENAKLDILKKTEKIAFVIAIMPGIPLTSNSLGSLKMRSSATIYFAVQ</sequence>
<dbReference type="RefSeq" id="WP_143390589.1">
    <property type="nucleotide sequence ID" value="NZ_VJZQ01000011.1"/>
</dbReference>
<proteinExistence type="predicted"/>
<gene>
    <name evidence="2" type="ORF">FNW17_10220</name>
</gene>
<reference evidence="2 3" key="1">
    <citation type="submission" date="2019-07" db="EMBL/GenBank/DDBJ databases">
        <title>Novel species of Flavobacterium.</title>
        <authorList>
            <person name="Liu Q."/>
            <person name="Xin Y.-H."/>
        </authorList>
    </citation>
    <scope>NUCLEOTIDE SEQUENCE [LARGE SCALE GENOMIC DNA]</scope>
    <source>
        <strain evidence="2 3">LB3P56</strain>
    </source>
</reference>
<keyword evidence="1" id="KW-0732">Signal</keyword>
<dbReference type="PROSITE" id="PS51257">
    <property type="entry name" value="PROKAR_LIPOPROTEIN"/>
    <property type="match status" value="1"/>
</dbReference>
<comment type="caution">
    <text evidence="2">The sequence shown here is derived from an EMBL/GenBank/DDBJ whole genome shotgun (WGS) entry which is preliminary data.</text>
</comment>
<keyword evidence="3" id="KW-1185">Reference proteome</keyword>
<dbReference type="OrthoDB" id="1448832at2"/>
<protein>
    <submittedName>
        <fullName evidence="2">Uncharacterized protein</fullName>
    </submittedName>
</protein>
<accession>A0A553CJR6</accession>
<dbReference type="AlphaFoldDB" id="A0A553CJR6"/>
<evidence type="ECO:0000256" key="1">
    <source>
        <dbReference type="SAM" id="SignalP"/>
    </source>
</evidence>
<dbReference type="Proteomes" id="UP000318585">
    <property type="component" value="Unassembled WGS sequence"/>
</dbReference>
<feature type="chain" id="PRO_5022154796" evidence="1">
    <location>
        <begin position="22"/>
        <end position="178"/>
    </location>
</feature>
<dbReference type="EMBL" id="VJZR01000008">
    <property type="protein sequence ID" value="TRX20745.1"/>
    <property type="molecule type" value="Genomic_DNA"/>
</dbReference>
<name>A0A553CJR6_9FLAO</name>
<evidence type="ECO:0000313" key="3">
    <source>
        <dbReference type="Proteomes" id="UP000318585"/>
    </source>
</evidence>